<proteinExistence type="predicted"/>
<sequence length="279" mass="31309" precursor="true">MRNMRKIKRYLLTMSLLCSLMTLGACNQNPATEKAGTPEVKGTDIGSKSAVNSEIKPADTTASQDHTDKITMTTGQGKTMELTLQTLSDSRDYLYCELVFDYGDAGNDIYSTSPLGQGKLEWWDDLDLEALAEEFGAKSVYKNGPQWWSMDEVGVMASQPVKVAGVNMVFGAHLPPGTMNIQKYTVFNPAKFQNLVWEAGKPVYQIVDAEGHVYILQGYKVPTEELATLGERFKRLPDGWEYRVNVLKENLMMKLTPREPIPSVQDEFNQIYIRISKSK</sequence>
<dbReference type="KEGG" id="gaz:Pan241w_58110"/>
<feature type="region of interest" description="Disordered" evidence="1">
    <location>
        <begin position="30"/>
        <end position="65"/>
    </location>
</feature>
<dbReference type="AlphaFoldDB" id="A0A517RP95"/>
<dbReference type="Proteomes" id="UP000317171">
    <property type="component" value="Chromosome"/>
</dbReference>
<evidence type="ECO:0000313" key="4">
    <source>
        <dbReference type="Proteomes" id="UP000317171"/>
    </source>
</evidence>
<protein>
    <recommendedName>
        <fullName evidence="5">Lipoprotein</fullName>
    </recommendedName>
</protein>
<evidence type="ECO:0008006" key="5">
    <source>
        <dbReference type="Google" id="ProtNLM"/>
    </source>
</evidence>
<feature type="chain" id="PRO_5022242677" description="Lipoprotein" evidence="2">
    <location>
        <begin position="25"/>
        <end position="279"/>
    </location>
</feature>
<accession>A0A517RP95</accession>
<evidence type="ECO:0000256" key="2">
    <source>
        <dbReference type="SAM" id="SignalP"/>
    </source>
</evidence>
<organism evidence="3 4">
    <name type="scientific">Gimesia alba</name>
    <dbReference type="NCBI Taxonomy" id="2527973"/>
    <lineage>
        <taxon>Bacteria</taxon>
        <taxon>Pseudomonadati</taxon>
        <taxon>Planctomycetota</taxon>
        <taxon>Planctomycetia</taxon>
        <taxon>Planctomycetales</taxon>
        <taxon>Planctomycetaceae</taxon>
        <taxon>Gimesia</taxon>
    </lineage>
</organism>
<dbReference type="EMBL" id="CP036269">
    <property type="protein sequence ID" value="QDT45684.1"/>
    <property type="molecule type" value="Genomic_DNA"/>
</dbReference>
<keyword evidence="4" id="KW-1185">Reference proteome</keyword>
<reference evidence="3 4" key="1">
    <citation type="submission" date="2019-02" db="EMBL/GenBank/DDBJ databases">
        <title>Deep-cultivation of Planctomycetes and their phenomic and genomic characterization uncovers novel biology.</title>
        <authorList>
            <person name="Wiegand S."/>
            <person name="Jogler M."/>
            <person name="Boedeker C."/>
            <person name="Pinto D."/>
            <person name="Vollmers J."/>
            <person name="Rivas-Marin E."/>
            <person name="Kohn T."/>
            <person name="Peeters S.H."/>
            <person name="Heuer A."/>
            <person name="Rast P."/>
            <person name="Oberbeckmann S."/>
            <person name="Bunk B."/>
            <person name="Jeske O."/>
            <person name="Meyerdierks A."/>
            <person name="Storesund J.E."/>
            <person name="Kallscheuer N."/>
            <person name="Luecker S."/>
            <person name="Lage O.M."/>
            <person name="Pohl T."/>
            <person name="Merkel B.J."/>
            <person name="Hornburger P."/>
            <person name="Mueller R.-W."/>
            <person name="Bruemmer F."/>
            <person name="Labrenz M."/>
            <person name="Spormann A.M."/>
            <person name="Op den Camp H."/>
            <person name="Overmann J."/>
            <person name="Amann R."/>
            <person name="Jetten M.S.M."/>
            <person name="Mascher T."/>
            <person name="Medema M.H."/>
            <person name="Devos D.P."/>
            <person name="Kaster A.-K."/>
            <person name="Ovreas L."/>
            <person name="Rohde M."/>
            <person name="Galperin M.Y."/>
            <person name="Jogler C."/>
        </authorList>
    </citation>
    <scope>NUCLEOTIDE SEQUENCE [LARGE SCALE GENOMIC DNA]</scope>
    <source>
        <strain evidence="3 4">Pan241w</strain>
    </source>
</reference>
<dbReference type="PROSITE" id="PS51257">
    <property type="entry name" value="PROKAR_LIPOPROTEIN"/>
    <property type="match status" value="1"/>
</dbReference>
<gene>
    <name evidence="3" type="ORF">Pan241w_58110</name>
</gene>
<keyword evidence="2" id="KW-0732">Signal</keyword>
<evidence type="ECO:0000313" key="3">
    <source>
        <dbReference type="EMBL" id="QDT45684.1"/>
    </source>
</evidence>
<name>A0A517RP95_9PLAN</name>
<evidence type="ECO:0000256" key="1">
    <source>
        <dbReference type="SAM" id="MobiDB-lite"/>
    </source>
</evidence>
<feature type="signal peptide" evidence="2">
    <location>
        <begin position="1"/>
        <end position="24"/>
    </location>
</feature>